<dbReference type="GO" id="GO:0001181">
    <property type="term" value="F:RNA polymerase I general transcription initiation factor activity"/>
    <property type="evidence" value="ECO:0007669"/>
    <property type="project" value="InterPro"/>
</dbReference>
<feature type="region of interest" description="Disordered" evidence="2">
    <location>
        <begin position="186"/>
        <end position="208"/>
    </location>
</feature>
<dbReference type="EMBL" id="JAHKSW010000002">
    <property type="protein sequence ID" value="KAG7334694.1"/>
    <property type="molecule type" value="Genomic_DNA"/>
</dbReference>
<dbReference type="OrthoDB" id="26970at2759"/>
<dbReference type="GO" id="GO:0005634">
    <property type="term" value="C:nucleus"/>
    <property type="evidence" value="ECO:0007669"/>
    <property type="project" value="TreeGrafter"/>
</dbReference>
<dbReference type="PANTHER" id="PTHR12790:SF0">
    <property type="entry name" value="RNA POLYMERASE I-SPECIFIC TRANSCRIPTION INITIATION FACTOR RRN3-RELATED"/>
    <property type="match status" value="1"/>
</dbReference>
<feature type="compositionally biased region" description="Basic and acidic residues" evidence="2">
    <location>
        <begin position="193"/>
        <end position="202"/>
    </location>
</feature>
<organism evidence="3 4">
    <name type="scientific">Hemibagrus wyckioides</name>
    <dbReference type="NCBI Taxonomy" id="337641"/>
    <lineage>
        <taxon>Eukaryota</taxon>
        <taxon>Metazoa</taxon>
        <taxon>Chordata</taxon>
        <taxon>Craniata</taxon>
        <taxon>Vertebrata</taxon>
        <taxon>Euteleostomi</taxon>
        <taxon>Actinopterygii</taxon>
        <taxon>Neopterygii</taxon>
        <taxon>Teleostei</taxon>
        <taxon>Ostariophysi</taxon>
        <taxon>Siluriformes</taxon>
        <taxon>Bagridae</taxon>
        <taxon>Hemibagrus</taxon>
    </lineage>
</organism>
<sequence>MSMIIRYECMMVQQVSAPRSEIEEMESMREQNHGAGAEDDFLFDMDEDENCPHDRGPLMSHSVAERLDTLMLVLLAYIKDMIHVDGVLDVERVKTLYRDLMCVFDKLVLPTHASCHVQFCMLYLCSFRLLKPSWITCGSPVLRQAAAAYMGSFLARAKFIPIAEGTAETAETPGCLELRPDASQLNSRKYRERSREPDRFSSKLDSLN</sequence>
<protein>
    <submittedName>
        <fullName evidence="3">Uncharacterized protein</fullName>
    </submittedName>
</protein>
<dbReference type="GO" id="GO:0001042">
    <property type="term" value="F:RNA polymerase I core binding"/>
    <property type="evidence" value="ECO:0007669"/>
    <property type="project" value="TreeGrafter"/>
</dbReference>
<keyword evidence="4" id="KW-1185">Reference proteome</keyword>
<evidence type="ECO:0000256" key="1">
    <source>
        <dbReference type="ARBA" id="ARBA00010098"/>
    </source>
</evidence>
<dbReference type="GO" id="GO:0006361">
    <property type="term" value="P:transcription initiation at RNA polymerase I promoter"/>
    <property type="evidence" value="ECO:0007669"/>
    <property type="project" value="InterPro"/>
</dbReference>
<comment type="caution">
    <text evidence="3">The sequence shown here is derived from an EMBL/GenBank/DDBJ whole genome shotgun (WGS) entry which is preliminary data.</text>
</comment>
<dbReference type="AlphaFoldDB" id="A0A9D3P6Z9"/>
<accession>A0A9D3P6Z9</accession>
<dbReference type="Pfam" id="PF05327">
    <property type="entry name" value="RRN3"/>
    <property type="match status" value="1"/>
</dbReference>
<dbReference type="InterPro" id="IPR007991">
    <property type="entry name" value="RNA_pol_I_trans_ini_fac_RRN3"/>
</dbReference>
<dbReference type="PANTHER" id="PTHR12790">
    <property type="entry name" value="TRANSCRIPTION INITIATION FACTOR IA RRN3"/>
    <property type="match status" value="1"/>
</dbReference>
<evidence type="ECO:0000256" key="2">
    <source>
        <dbReference type="SAM" id="MobiDB-lite"/>
    </source>
</evidence>
<evidence type="ECO:0000313" key="4">
    <source>
        <dbReference type="Proteomes" id="UP000824219"/>
    </source>
</evidence>
<reference evidence="3 4" key="1">
    <citation type="submission" date="2021-06" db="EMBL/GenBank/DDBJ databases">
        <title>Chromosome-level genome assembly of the red-tail catfish (Hemibagrus wyckioides).</title>
        <authorList>
            <person name="Shao F."/>
        </authorList>
    </citation>
    <scope>NUCLEOTIDE SEQUENCE [LARGE SCALE GENOMIC DNA]</scope>
    <source>
        <strain evidence="3">EC202008001</strain>
        <tissue evidence="3">Blood</tissue>
    </source>
</reference>
<name>A0A9D3P6Z9_9TELE</name>
<comment type="similarity">
    <text evidence="1">Belongs to the RRN3 family.</text>
</comment>
<proteinExistence type="inferred from homology"/>
<evidence type="ECO:0000313" key="3">
    <source>
        <dbReference type="EMBL" id="KAG7334694.1"/>
    </source>
</evidence>
<gene>
    <name evidence="3" type="ORF">KOW79_001290</name>
</gene>
<dbReference type="Proteomes" id="UP000824219">
    <property type="component" value="Linkage Group LG02"/>
</dbReference>